<evidence type="ECO:0000313" key="10">
    <source>
        <dbReference type="Proteomes" id="UP001388673"/>
    </source>
</evidence>
<keyword evidence="6 7" id="KW-0472">Membrane</keyword>
<dbReference type="GO" id="GO:0016020">
    <property type="term" value="C:membrane"/>
    <property type="evidence" value="ECO:0007669"/>
    <property type="project" value="UniProtKB-SubCell"/>
</dbReference>
<evidence type="ECO:0000256" key="2">
    <source>
        <dbReference type="ARBA" id="ARBA00005550"/>
    </source>
</evidence>
<evidence type="ECO:0000256" key="7">
    <source>
        <dbReference type="RuleBase" id="RU367100"/>
    </source>
</evidence>
<dbReference type="AlphaFoldDB" id="A0AAW0Z3J7"/>
<comment type="caution">
    <text evidence="9">The sequence shown here is derived from an EMBL/GenBank/DDBJ whole genome shotgun (WGS) entry which is preliminary data.</text>
</comment>
<evidence type="ECO:0000256" key="1">
    <source>
        <dbReference type="ARBA" id="ARBA00002489"/>
    </source>
</evidence>
<evidence type="ECO:0000256" key="4">
    <source>
        <dbReference type="ARBA" id="ARBA00022692"/>
    </source>
</evidence>
<keyword evidence="5 7" id="KW-1133">Transmembrane helix</keyword>
<dbReference type="EMBL" id="JBCAWK010000003">
    <property type="protein sequence ID" value="KAK8864729.1"/>
    <property type="molecule type" value="Genomic_DNA"/>
</dbReference>
<comment type="subcellular location">
    <subcellularLocation>
        <location evidence="7">Membrane</location>
        <topology evidence="7">Multi-pass membrane protein</topology>
    </subcellularLocation>
</comment>
<feature type="transmembrane region" description="Helical" evidence="7">
    <location>
        <begin position="96"/>
        <end position="116"/>
    </location>
</feature>
<keyword evidence="10" id="KW-1185">Reference proteome</keyword>
<keyword evidence="4 7" id="KW-0812">Transmembrane</keyword>
<comment type="function">
    <text evidence="1 7">Required for growth under high-pressure and low-temperature conditions.</text>
</comment>
<dbReference type="PANTHER" id="PTHR40021:SF1">
    <property type="entry name" value="DEFECT AT LOW TEMPERATURE PROTEIN 1"/>
    <property type="match status" value="1"/>
</dbReference>
<evidence type="ECO:0000313" key="9">
    <source>
        <dbReference type="EMBL" id="KAK8864729.1"/>
    </source>
</evidence>
<dbReference type="Proteomes" id="UP001388673">
    <property type="component" value="Unassembled WGS sequence"/>
</dbReference>
<proteinExistence type="inferred from homology"/>
<sequence length="326" mass="36070">MTSNKPPIPPISPRPSIPSSPFFPQTSTSFSTPMNPRPSLLPTANVIGGGPGTSTSQTPATASARPNAPIPPTRRKRDKPPLFSIRRISSILYHSSFYLFILIIATLLVGSAWGLGEQAWRTGGQRKWNIVILVGSYVALGIISIMHVWSRVLSIKRILRTMPRPYIPTKTVDLPVKVANHIATEYSRTAVIAHISQATSGRQEGWGRPGTKWENMHFRTYILSTLPTMRQALAPSSTSSPTSLQPLFTAADAFNDNGAIRLFVNSYAKMIESALYARQEPEEAEAAAVEKVVEIIMLTLEVKRRREREESKVRRKSGKKERGDTL</sequence>
<evidence type="ECO:0000256" key="6">
    <source>
        <dbReference type="ARBA" id="ARBA00023136"/>
    </source>
</evidence>
<protein>
    <recommendedName>
        <fullName evidence="3 7">Defect at low temperature protein 1</fullName>
    </recommendedName>
</protein>
<feature type="region of interest" description="Disordered" evidence="8">
    <location>
        <begin position="304"/>
        <end position="326"/>
    </location>
</feature>
<feature type="transmembrane region" description="Helical" evidence="7">
    <location>
        <begin position="128"/>
        <end position="150"/>
    </location>
</feature>
<feature type="region of interest" description="Disordered" evidence="8">
    <location>
        <begin position="1"/>
        <end position="79"/>
    </location>
</feature>
<gene>
    <name evidence="7" type="primary">DLT1</name>
    <name evidence="9" type="ORF">IAR55_001985</name>
</gene>
<organism evidence="9 10">
    <name type="scientific">Kwoniella newhampshirensis</name>
    <dbReference type="NCBI Taxonomy" id="1651941"/>
    <lineage>
        <taxon>Eukaryota</taxon>
        <taxon>Fungi</taxon>
        <taxon>Dikarya</taxon>
        <taxon>Basidiomycota</taxon>
        <taxon>Agaricomycotina</taxon>
        <taxon>Tremellomycetes</taxon>
        <taxon>Tremellales</taxon>
        <taxon>Cryptococcaceae</taxon>
        <taxon>Kwoniella</taxon>
    </lineage>
</organism>
<feature type="compositionally biased region" description="Low complexity" evidence="8">
    <location>
        <begin position="19"/>
        <end position="33"/>
    </location>
</feature>
<feature type="compositionally biased region" description="Low complexity" evidence="8">
    <location>
        <begin position="53"/>
        <end position="66"/>
    </location>
</feature>
<accession>A0AAW0Z3J7</accession>
<dbReference type="PANTHER" id="PTHR40021">
    <property type="entry name" value="DEFECT AT LOW TEMPERATURE PROTEIN 1"/>
    <property type="match status" value="1"/>
</dbReference>
<feature type="compositionally biased region" description="Pro residues" evidence="8">
    <location>
        <begin position="1"/>
        <end position="18"/>
    </location>
</feature>
<comment type="similarity">
    <text evidence="2 7">Belongs to the DLT1 family.</text>
</comment>
<dbReference type="InterPro" id="IPR038869">
    <property type="entry name" value="DLT1"/>
</dbReference>
<evidence type="ECO:0000256" key="8">
    <source>
        <dbReference type="SAM" id="MobiDB-lite"/>
    </source>
</evidence>
<evidence type="ECO:0000256" key="3">
    <source>
        <dbReference type="ARBA" id="ARBA00021353"/>
    </source>
</evidence>
<name>A0AAW0Z3J7_9TREE</name>
<evidence type="ECO:0000256" key="5">
    <source>
        <dbReference type="ARBA" id="ARBA00022989"/>
    </source>
</evidence>
<reference evidence="9 10" key="1">
    <citation type="journal article" date="2024" name="bioRxiv">
        <title>Comparative genomics of Cryptococcus and Kwoniella reveals pathogenesis evolution and contrasting karyotype dynamics via intercentromeric recombination or chromosome fusion.</title>
        <authorList>
            <person name="Coelho M.A."/>
            <person name="David-Palma M."/>
            <person name="Shea T."/>
            <person name="Bowers K."/>
            <person name="McGinley-Smith S."/>
            <person name="Mohammad A.W."/>
            <person name="Gnirke A."/>
            <person name="Yurkov A.M."/>
            <person name="Nowrousian M."/>
            <person name="Sun S."/>
            <person name="Cuomo C.A."/>
            <person name="Heitman J."/>
        </authorList>
    </citation>
    <scope>NUCLEOTIDE SEQUENCE [LARGE SCALE GENOMIC DNA]</scope>
    <source>
        <strain evidence="9 10">CBS 13917</strain>
    </source>
</reference>